<sequence length="251" mass="26746">MNTATKTAIDRGVALLALVCVWQIAASRGWIDQLLIGSPMGIAVYLRDNLFKDGALLIDFGWTMLGTLISFVLGMVAAVVTGVLFVMSPRLERAFEPILAAVNSMPRIALAPLFLIWFGLGLASKIAIGFSLCYFIVLSSTVAGGRSVSQDHLTLASTLGASAWRKFVHFTLPTAVPTIFTGLRLGLVYSLLGVVGGEIIASEHGLGQQLSLLSSQFNTNGVLGILLLLALTGASINGLMNVLENTLLRWR</sequence>
<evidence type="ECO:0000256" key="7">
    <source>
        <dbReference type="RuleBase" id="RU363032"/>
    </source>
</evidence>
<evidence type="ECO:0000313" key="9">
    <source>
        <dbReference type="EMBL" id="SMG52959.1"/>
    </source>
</evidence>
<dbReference type="Gene3D" id="1.10.3720.10">
    <property type="entry name" value="MetI-like"/>
    <property type="match status" value="1"/>
</dbReference>
<keyword evidence="2 7" id="KW-0813">Transport</keyword>
<dbReference type="Pfam" id="PF00528">
    <property type="entry name" value="BPD_transp_1"/>
    <property type="match status" value="1"/>
</dbReference>
<evidence type="ECO:0000256" key="2">
    <source>
        <dbReference type="ARBA" id="ARBA00022448"/>
    </source>
</evidence>
<evidence type="ECO:0000256" key="3">
    <source>
        <dbReference type="ARBA" id="ARBA00022475"/>
    </source>
</evidence>
<evidence type="ECO:0000259" key="8">
    <source>
        <dbReference type="PROSITE" id="PS50928"/>
    </source>
</evidence>
<dbReference type="AlphaFoldDB" id="A0A1X7LIE0"/>
<dbReference type="PROSITE" id="PS50928">
    <property type="entry name" value="ABC_TM1"/>
    <property type="match status" value="1"/>
</dbReference>
<name>A0A1X7LIE0_9BURK</name>
<dbReference type="SUPFAM" id="SSF161098">
    <property type="entry name" value="MetI-like"/>
    <property type="match status" value="1"/>
</dbReference>
<dbReference type="PANTHER" id="PTHR30151:SF20">
    <property type="entry name" value="ABC TRANSPORTER PERMEASE PROTEIN HI_0355-RELATED"/>
    <property type="match status" value="1"/>
</dbReference>
<keyword evidence="5 7" id="KW-1133">Transmembrane helix</keyword>
<keyword evidence="4 7" id="KW-0812">Transmembrane</keyword>
<protein>
    <submittedName>
        <fullName evidence="9">NitT/TauT family transport system permease protein</fullName>
    </submittedName>
</protein>
<feature type="transmembrane region" description="Helical" evidence="7">
    <location>
        <begin position="175"/>
        <end position="201"/>
    </location>
</feature>
<feature type="transmembrane region" description="Helical" evidence="7">
    <location>
        <begin position="126"/>
        <end position="145"/>
    </location>
</feature>
<dbReference type="RefSeq" id="WP_085485884.1">
    <property type="nucleotide sequence ID" value="NZ_FXAT01000006.1"/>
</dbReference>
<evidence type="ECO:0000313" key="10">
    <source>
        <dbReference type="Proteomes" id="UP000193228"/>
    </source>
</evidence>
<comment type="subcellular location">
    <subcellularLocation>
        <location evidence="1 7">Cell membrane</location>
        <topology evidence="1 7">Multi-pass membrane protein</topology>
    </subcellularLocation>
</comment>
<gene>
    <name evidence="9" type="ORF">SAMN06265784_10659</name>
</gene>
<dbReference type="OrthoDB" id="8138334at2"/>
<evidence type="ECO:0000256" key="6">
    <source>
        <dbReference type="ARBA" id="ARBA00023136"/>
    </source>
</evidence>
<evidence type="ECO:0000256" key="1">
    <source>
        <dbReference type="ARBA" id="ARBA00004651"/>
    </source>
</evidence>
<proteinExistence type="inferred from homology"/>
<keyword evidence="3" id="KW-1003">Cell membrane</keyword>
<dbReference type="EMBL" id="FXAT01000006">
    <property type="protein sequence ID" value="SMG52959.1"/>
    <property type="molecule type" value="Genomic_DNA"/>
</dbReference>
<dbReference type="InterPro" id="IPR035906">
    <property type="entry name" value="MetI-like_sf"/>
</dbReference>
<dbReference type="Proteomes" id="UP000193228">
    <property type="component" value="Unassembled WGS sequence"/>
</dbReference>
<comment type="similarity">
    <text evidence="7">Belongs to the binding-protein-dependent transport system permease family.</text>
</comment>
<evidence type="ECO:0000256" key="4">
    <source>
        <dbReference type="ARBA" id="ARBA00022692"/>
    </source>
</evidence>
<feature type="transmembrane region" description="Helical" evidence="7">
    <location>
        <begin position="98"/>
        <end position="120"/>
    </location>
</feature>
<keyword evidence="6 7" id="KW-0472">Membrane</keyword>
<dbReference type="InterPro" id="IPR000515">
    <property type="entry name" value="MetI-like"/>
</dbReference>
<dbReference type="PANTHER" id="PTHR30151">
    <property type="entry name" value="ALKANE SULFONATE ABC TRANSPORTER-RELATED, MEMBRANE SUBUNIT"/>
    <property type="match status" value="1"/>
</dbReference>
<dbReference type="GO" id="GO:0005886">
    <property type="term" value="C:plasma membrane"/>
    <property type="evidence" value="ECO:0007669"/>
    <property type="project" value="UniProtKB-SubCell"/>
</dbReference>
<dbReference type="GO" id="GO:0055085">
    <property type="term" value="P:transmembrane transport"/>
    <property type="evidence" value="ECO:0007669"/>
    <property type="project" value="InterPro"/>
</dbReference>
<feature type="transmembrane region" description="Helical" evidence="7">
    <location>
        <begin position="12"/>
        <end position="31"/>
    </location>
</feature>
<organism evidence="9 10">
    <name type="scientific">Paraburkholderia susongensis</name>
    <dbReference type="NCBI Taxonomy" id="1515439"/>
    <lineage>
        <taxon>Bacteria</taxon>
        <taxon>Pseudomonadati</taxon>
        <taxon>Pseudomonadota</taxon>
        <taxon>Betaproteobacteria</taxon>
        <taxon>Burkholderiales</taxon>
        <taxon>Burkholderiaceae</taxon>
        <taxon>Paraburkholderia</taxon>
    </lineage>
</organism>
<feature type="domain" description="ABC transmembrane type-1" evidence="8">
    <location>
        <begin position="56"/>
        <end position="244"/>
    </location>
</feature>
<evidence type="ECO:0000256" key="5">
    <source>
        <dbReference type="ARBA" id="ARBA00022989"/>
    </source>
</evidence>
<feature type="transmembrane region" description="Helical" evidence="7">
    <location>
        <begin position="60"/>
        <end position="86"/>
    </location>
</feature>
<accession>A0A1X7LIE0</accession>
<reference evidence="10" key="1">
    <citation type="submission" date="2017-04" db="EMBL/GenBank/DDBJ databases">
        <authorList>
            <person name="Varghese N."/>
            <person name="Submissions S."/>
        </authorList>
    </citation>
    <scope>NUCLEOTIDE SEQUENCE [LARGE SCALE GENOMIC DNA]</scope>
    <source>
        <strain evidence="10">LMG 29540</strain>
    </source>
</reference>
<dbReference type="STRING" id="1515439.SAMN06265784_10659"/>
<feature type="transmembrane region" description="Helical" evidence="7">
    <location>
        <begin position="221"/>
        <end position="243"/>
    </location>
</feature>
<dbReference type="CDD" id="cd06261">
    <property type="entry name" value="TM_PBP2"/>
    <property type="match status" value="1"/>
</dbReference>
<keyword evidence="10" id="KW-1185">Reference proteome</keyword>